<evidence type="ECO:0000256" key="1">
    <source>
        <dbReference type="SAM" id="MobiDB-lite"/>
    </source>
</evidence>
<dbReference type="Proteomes" id="UP000031443">
    <property type="component" value="Unassembled WGS sequence"/>
</dbReference>
<dbReference type="AlphaFoldDB" id="M7AP68"/>
<protein>
    <submittedName>
        <fullName evidence="2">Uncharacterized protein</fullName>
    </submittedName>
</protein>
<sequence>MVIPSPDSPPKYMQLGPKAENKLHLLLSNVLEDVLTDDTVHLQRAVLHKAHRRNLTQDHSDLYLPQNIWKNCPEEVHWTLLDYVNVLQEDPPGAVGVEHVASGLGGESSAPTLLTIVVACLAAQCAGEEVLEGQEAEVEEERGNVTEEREQEEDHPGRVSRPGPGQAAAALSALLKVEADCGYGSNWTFGVHSAVLTRHCTGPLSTRLSDQKPDTWQPYFLCAVPDLMLN</sequence>
<organism evidence="2 3">
    <name type="scientific">Chelonia mydas</name>
    <name type="common">Green sea-turtle</name>
    <name type="synonym">Chelonia agassizi</name>
    <dbReference type="NCBI Taxonomy" id="8469"/>
    <lineage>
        <taxon>Eukaryota</taxon>
        <taxon>Metazoa</taxon>
        <taxon>Chordata</taxon>
        <taxon>Craniata</taxon>
        <taxon>Vertebrata</taxon>
        <taxon>Euteleostomi</taxon>
        <taxon>Archelosauria</taxon>
        <taxon>Testudinata</taxon>
        <taxon>Testudines</taxon>
        <taxon>Cryptodira</taxon>
        <taxon>Durocryptodira</taxon>
        <taxon>Americhelydia</taxon>
        <taxon>Chelonioidea</taxon>
        <taxon>Cheloniidae</taxon>
        <taxon>Chelonia</taxon>
    </lineage>
</organism>
<feature type="compositionally biased region" description="Basic and acidic residues" evidence="1">
    <location>
        <begin position="141"/>
        <end position="157"/>
    </location>
</feature>
<keyword evidence="3" id="KW-1185">Reference proteome</keyword>
<gene>
    <name evidence="2" type="ORF">UY3_16590</name>
</gene>
<name>M7AP68_CHEMY</name>
<dbReference type="EMBL" id="KB581108">
    <property type="protein sequence ID" value="EMP26334.1"/>
    <property type="molecule type" value="Genomic_DNA"/>
</dbReference>
<accession>M7AP68</accession>
<proteinExistence type="predicted"/>
<feature type="region of interest" description="Disordered" evidence="1">
    <location>
        <begin position="132"/>
        <end position="165"/>
    </location>
</feature>
<evidence type="ECO:0000313" key="3">
    <source>
        <dbReference type="Proteomes" id="UP000031443"/>
    </source>
</evidence>
<evidence type="ECO:0000313" key="2">
    <source>
        <dbReference type="EMBL" id="EMP26334.1"/>
    </source>
</evidence>
<reference evidence="3" key="1">
    <citation type="journal article" date="2013" name="Nat. Genet.">
        <title>The draft genomes of soft-shell turtle and green sea turtle yield insights into the development and evolution of the turtle-specific body plan.</title>
        <authorList>
            <person name="Wang Z."/>
            <person name="Pascual-Anaya J."/>
            <person name="Zadissa A."/>
            <person name="Li W."/>
            <person name="Niimura Y."/>
            <person name="Huang Z."/>
            <person name="Li C."/>
            <person name="White S."/>
            <person name="Xiong Z."/>
            <person name="Fang D."/>
            <person name="Wang B."/>
            <person name="Ming Y."/>
            <person name="Chen Y."/>
            <person name="Zheng Y."/>
            <person name="Kuraku S."/>
            <person name="Pignatelli M."/>
            <person name="Herrero J."/>
            <person name="Beal K."/>
            <person name="Nozawa M."/>
            <person name="Li Q."/>
            <person name="Wang J."/>
            <person name="Zhang H."/>
            <person name="Yu L."/>
            <person name="Shigenobu S."/>
            <person name="Wang J."/>
            <person name="Liu J."/>
            <person name="Flicek P."/>
            <person name="Searle S."/>
            <person name="Wang J."/>
            <person name="Kuratani S."/>
            <person name="Yin Y."/>
            <person name="Aken B."/>
            <person name="Zhang G."/>
            <person name="Irie N."/>
        </authorList>
    </citation>
    <scope>NUCLEOTIDE SEQUENCE [LARGE SCALE GENOMIC DNA]</scope>
</reference>